<accession>A0AAD4QV97</accession>
<name>A0AAD4QV97_9BILA</name>
<dbReference type="CDD" id="cd16650">
    <property type="entry name" value="SP-RING_PIAS-like"/>
    <property type="match status" value="1"/>
</dbReference>
<dbReference type="PANTHER" id="PTHR10782">
    <property type="entry name" value="ZINC FINGER MIZ DOMAIN-CONTAINING PROTEIN"/>
    <property type="match status" value="1"/>
</dbReference>
<evidence type="ECO:0000259" key="5">
    <source>
        <dbReference type="PROSITE" id="PS51044"/>
    </source>
</evidence>
<dbReference type="GO" id="GO:0061665">
    <property type="term" value="F:SUMO ligase activity"/>
    <property type="evidence" value="ECO:0007669"/>
    <property type="project" value="TreeGrafter"/>
</dbReference>
<organism evidence="6 7">
    <name type="scientific">Ditylenchus destructor</name>
    <dbReference type="NCBI Taxonomy" id="166010"/>
    <lineage>
        <taxon>Eukaryota</taxon>
        <taxon>Metazoa</taxon>
        <taxon>Ecdysozoa</taxon>
        <taxon>Nematoda</taxon>
        <taxon>Chromadorea</taxon>
        <taxon>Rhabditida</taxon>
        <taxon>Tylenchina</taxon>
        <taxon>Tylenchomorpha</taxon>
        <taxon>Sphaerularioidea</taxon>
        <taxon>Anguinidae</taxon>
        <taxon>Anguininae</taxon>
        <taxon>Ditylenchus</taxon>
    </lineage>
</organism>
<feature type="domain" description="SP-RING-type" evidence="5">
    <location>
        <begin position="61"/>
        <end position="144"/>
    </location>
</feature>
<dbReference type="GO" id="GO:0008270">
    <property type="term" value="F:zinc ion binding"/>
    <property type="evidence" value="ECO:0007669"/>
    <property type="project" value="UniProtKB-KW"/>
</dbReference>
<dbReference type="PANTHER" id="PTHR10782:SF4">
    <property type="entry name" value="TONALLI, ISOFORM E"/>
    <property type="match status" value="1"/>
</dbReference>
<proteinExistence type="predicted"/>
<evidence type="ECO:0000256" key="1">
    <source>
        <dbReference type="ARBA" id="ARBA00022723"/>
    </source>
</evidence>
<dbReference type="PROSITE" id="PS51044">
    <property type="entry name" value="ZF_SP_RING"/>
    <property type="match status" value="1"/>
</dbReference>
<comment type="caution">
    <text evidence="6">The sequence shown here is derived from an EMBL/GenBank/DDBJ whole genome shotgun (WGS) entry which is preliminary data.</text>
</comment>
<dbReference type="EMBL" id="JAKKPZ010000081">
    <property type="protein sequence ID" value="KAI1703517.1"/>
    <property type="molecule type" value="Genomic_DNA"/>
</dbReference>
<keyword evidence="2 4" id="KW-0863">Zinc-finger</keyword>
<keyword evidence="7" id="KW-1185">Reference proteome</keyword>
<dbReference type="Gene3D" id="3.30.40.10">
    <property type="entry name" value="Zinc/RING finger domain, C3HC4 (zinc finger)"/>
    <property type="match status" value="1"/>
</dbReference>
<evidence type="ECO:0000256" key="4">
    <source>
        <dbReference type="PROSITE-ProRule" id="PRU00452"/>
    </source>
</evidence>
<dbReference type="InterPro" id="IPR004181">
    <property type="entry name" value="Znf_MIZ"/>
</dbReference>
<evidence type="ECO:0000313" key="7">
    <source>
        <dbReference type="Proteomes" id="UP001201812"/>
    </source>
</evidence>
<sequence length="363" mass="41800">MDGSTSHPRNRYNLRRLRGERILKKKEGNRLRQWKADYASFLKDANKHISIQKATEAIHSSFESDALLHLKVRLICPLSKKRIRIPVRYETCRHLQCFDLKSFLKMKTKRNFLHCPICNTEVSKELVGLRIDKLFQNILLQNGDSTEVEILRDGSFRARYPEIRLVTPKVIDDEEPYVPDSTSFADDVKPSLQVNDNTEQEIEETERMDHSTSSAYDEAPEICIRIAGRRRVKLENKFDRESENEPGIINGVTCNDEPDKEAVRNSSVIDPKIIDDDELHSPDVTMLKSRVKLESANFRPQAISVTSSSKDESEVLVLKMRKSETYRLSRANLIPALRYAGETITIDDEEDNEESDGHIVENK</sequence>
<dbReference type="Proteomes" id="UP001201812">
    <property type="component" value="Unassembled WGS sequence"/>
</dbReference>
<reference evidence="6" key="1">
    <citation type="submission" date="2022-01" db="EMBL/GenBank/DDBJ databases">
        <title>Genome Sequence Resource for Two Populations of Ditylenchus destructor, the Migratory Endoparasitic Phytonematode.</title>
        <authorList>
            <person name="Zhang H."/>
            <person name="Lin R."/>
            <person name="Xie B."/>
        </authorList>
    </citation>
    <scope>NUCLEOTIDE SEQUENCE</scope>
    <source>
        <strain evidence="6">BazhouSP</strain>
    </source>
</reference>
<protein>
    <submittedName>
        <fullName evidence="6">MIZ/SP-RING zinc finger domain-containing protein</fullName>
    </submittedName>
</protein>
<evidence type="ECO:0000256" key="2">
    <source>
        <dbReference type="ARBA" id="ARBA00022771"/>
    </source>
</evidence>
<dbReference type="GO" id="GO:0000785">
    <property type="term" value="C:chromatin"/>
    <property type="evidence" value="ECO:0007669"/>
    <property type="project" value="TreeGrafter"/>
</dbReference>
<dbReference type="InterPro" id="IPR013083">
    <property type="entry name" value="Znf_RING/FYVE/PHD"/>
</dbReference>
<gene>
    <name evidence="6" type="ORF">DdX_14850</name>
</gene>
<keyword evidence="3" id="KW-0862">Zinc</keyword>
<dbReference type="AlphaFoldDB" id="A0AAD4QV97"/>
<dbReference type="Pfam" id="PF02891">
    <property type="entry name" value="zf-MIZ"/>
    <property type="match status" value="1"/>
</dbReference>
<evidence type="ECO:0000313" key="6">
    <source>
        <dbReference type="EMBL" id="KAI1703517.1"/>
    </source>
</evidence>
<dbReference type="GO" id="GO:0016925">
    <property type="term" value="P:protein sumoylation"/>
    <property type="evidence" value="ECO:0007669"/>
    <property type="project" value="TreeGrafter"/>
</dbReference>
<evidence type="ECO:0000256" key="3">
    <source>
        <dbReference type="ARBA" id="ARBA00022833"/>
    </source>
</evidence>
<keyword evidence="1" id="KW-0479">Metal-binding</keyword>